<evidence type="ECO:0000313" key="2">
    <source>
        <dbReference type="EMBL" id="WVZ18825.1"/>
    </source>
</evidence>
<dbReference type="Proteomes" id="UP001374535">
    <property type="component" value="Chromosome 2"/>
</dbReference>
<protein>
    <submittedName>
        <fullName evidence="2">Uncharacterized protein</fullName>
    </submittedName>
</protein>
<proteinExistence type="predicted"/>
<keyword evidence="1" id="KW-0472">Membrane</keyword>
<sequence length="207" mass="23719">MRSEHGSHNVGDPRNVLKLTLDVPQDNSIRPLQILWHKHSLYGSANLKNQFVASGYPQTEPFRNHAQRVAGGQPPQTNRHSLLHRNGVSQRRVLLRNHRVQLLANRFESHPSHSERFPELFFRKFSFVTLLPPRPRTLLHPNSPVTHRVTAGSADLASLSRIGLFHLAVVTIDHALFFFFFVFLFSIHEQDCSENTLQFSLLLRLTG</sequence>
<feature type="transmembrane region" description="Helical" evidence="1">
    <location>
        <begin position="164"/>
        <end position="187"/>
    </location>
</feature>
<gene>
    <name evidence="2" type="ORF">V8G54_006147</name>
</gene>
<evidence type="ECO:0000256" key="1">
    <source>
        <dbReference type="SAM" id="Phobius"/>
    </source>
</evidence>
<dbReference type="AlphaFoldDB" id="A0AAQ3NZF2"/>
<name>A0AAQ3NZF2_VIGMU</name>
<organism evidence="2 3">
    <name type="scientific">Vigna mungo</name>
    <name type="common">Black gram</name>
    <name type="synonym">Phaseolus mungo</name>
    <dbReference type="NCBI Taxonomy" id="3915"/>
    <lineage>
        <taxon>Eukaryota</taxon>
        <taxon>Viridiplantae</taxon>
        <taxon>Streptophyta</taxon>
        <taxon>Embryophyta</taxon>
        <taxon>Tracheophyta</taxon>
        <taxon>Spermatophyta</taxon>
        <taxon>Magnoliopsida</taxon>
        <taxon>eudicotyledons</taxon>
        <taxon>Gunneridae</taxon>
        <taxon>Pentapetalae</taxon>
        <taxon>rosids</taxon>
        <taxon>fabids</taxon>
        <taxon>Fabales</taxon>
        <taxon>Fabaceae</taxon>
        <taxon>Papilionoideae</taxon>
        <taxon>50 kb inversion clade</taxon>
        <taxon>NPAAA clade</taxon>
        <taxon>indigoferoid/millettioid clade</taxon>
        <taxon>Phaseoleae</taxon>
        <taxon>Vigna</taxon>
    </lineage>
</organism>
<reference evidence="2 3" key="1">
    <citation type="journal article" date="2023" name="Life. Sci Alliance">
        <title>Evolutionary insights into 3D genome organization and epigenetic landscape of Vigna mungo.</title>
        <authorList>
            <person name="Junaid A."/>
            <person name="Singh B."/>
            <person name="Bhatia S."/>
        </authorList>
    </citation>
    <scope>NUCLEOTIDE SEQUENCE [LARGE SCALE GENOMIC DNA]</scope>
    <source>
        <strain evidence="2">Urdbean</strain>
    </source>
</reference>
<accession>A0AAQ3NZF2</accession>
<keyword evidence="1" id="KW-0812">Transmembrane</keyword>
<dbReference type="EMBL" id="CP144699">
    <property type="protein sequence ID" value="WVZ18825.1"/>
    <property type="molecule type" value="Genomic_DNA"/>
</dbReference>
<keyword evidence="3" id="KW-1185">Reference proteome</keyword>
<keyword evidence="1" id="KW-1133">Transmembrane helix</keyword>
<evidence type="ECO:0000313" key="3">
    <source>
        <dbReference type="Proteomes" id="UP001374535"/>
    </source>
</evidence>